<organism evidence="2 3">
    <name type="scientific">Streptomyces chartreusis</name>
    <dbReference type="NCBI Taxonomy" id="1969"/>
    <lineage>
        <taxon>Bacteria</taxon>
        <taxon>Bacillati</taxon>
        <taxon>Actinomycetota</taxon>
        <taxon>Actinomycetes</taxon>
        <taxon>Kitasatosporales</taxon>
        <taxon>Streptomycetaceae</taxon>
        <taxon>Streptomyces</taxon>
    </lineage>
</organism>
<evidence type="ECO:0000256" key="1">
    <source>
        <dbReference type="SAM" id="MobiDB-lite"/>
    </source>
</evidence>
<dbReference type="EMBL" id="CP056041">
    <property type="protein sequence ID" value="QKZ16197.1"/>
    <property type="molecule type" value="Genomic_DNA"/>
</dbReference>
<accession>A0A7I0NT04</accession>
<keyword evidence="3" id="KW-1185">Reference proteome</keyword>
<name>A0A7I0NT04_STRCX</name>
<sequence length="404" mass="43796">MTVISERGGPGASGTTALPSDTYAPAFLITVEGAPGLSDQLPGCLLDIQVVRELDKSGTFSLTLSNWHEERHELRFDDPGHFSPGQLLQVRLGYAGEGRLPVVAKGQVTTVQPDFPAAGPPTVQISCQDRTAQMKSRKPRPNEQKQFEKVMDWEVAKVIAQRHDLPLVAEEEGVQHPLVVQKNQDDIAFLLDRAKGIDREVFVAPDPSTGQEKLYFVRPADGRPGPRARTTNTFDLWYAGSYTQGPGPGRAPVPNLISFRPTLTLSGQVAAVTVRGWDPVRKQAIVGRATQQDLRAERDAGRSGPEAAAEEMGDREEVIVDRPVSSQQEARALAESVLRARSYAFVRCAGQLVGVPALAPGDTLRIGGVGARFGGTYYTTKVAHSFNSSGFLTSFEARRTSEGR</sequence>
<proteinExistence type="predicted"/>
<dbReference type="Proteomes" id="UP000509418">
    <property type="component" value="Chromosome"/>
</dbReference>
<dbReference type="AlphaFoldDB" id="A0A7I0NT04"/>
<gene>
    <name evidence="2" type="ORF">HUT05_01695</name>
</gene>
<evidence type="ECO:0000313" key="2">
    <source>
        <dbReference type="EMBL" id="QKZ16197.1"/>
    </source>
</evidence>
<evidence type="ECO:0000313" key="3">
    <source>
        <dbReference type="Proteomes" id="UP000509418"/>
    </source>
</evidence>
<dbReference type="SUPFAM" id="SSF69279">
    <property type="entry name" value="Phage tail proteins"/>
    <property type="match status" value="1"/>
</dbReference>
<reference evidence="2 3" key="1">
    <citation type="submission" date="2020-06" db="EMBL/GenBank/DDBJ databases">
        <title>Genome mining for natural products.</title>
        <authorList>
            <person name="Zhang B."/>
            <person name="Shi J."/>
            <person name="Ge H."/>
        </authorList>
    </citation>
    <scope>NUCLEOTIDE SEQUENCE [LARGE SCALE GENOMIC DNA]</scope>
    <source>
        <strain evidence="2 3">NA02069</strain>
    </source>
</reference>
<feature type="region of interest" description="Disordered" evidence="1">
    <location>
        <begin position="294"/>
        <end position="315"/>
    </location>
</feature>
<dbReference type="RefSeq" id="WP_176573881.1">
    <property type="nucleotide sequence ID" value="NZ_CBDRGH010000018.1"/>
</dbReference>
<protein>
    <submittedName>
        <fullName evidence="2">Phage late control D family protein</fullName>
    </submittedName>
</protein>